<name>A0ACC3C9N7_PYRYE</name>
<accession>A0ACC3C9N7</accession>
<comment type="caution">
    <text evidence="1">The sequence shown here is derived from an EMBL/GenBank/DDBJ whole genome shotgun (WGS) entry which is preliminary data.</text>
</comment>
<protein>
    <submittedName>
        <fullName evidence="1">Uncharacterized protein</fullName>
    </submittedName>
</protein>
<reference evidence="1" key="1">
    <citation type="submission" date="2019-11" db="EMBL/GenBank/DDBJ databases">
        <title>Nori genome reveals adaptations in red seaweeds to the harsh intertidal environment.</title>
        <authorList>
            <person name="Wang D."/>
            <person name="Mao Y."/>
        </authorList>
    </citation>
    <scope>NUCLEOTIDE SEQUENCE</scope>
    <source>
        <tissue evidence="1">Gametophyte</tissue>
    </source>
</reference>
<evidence type="ECO:0000313" key="2">
    <source>
        <dbReference type="Proteomes" id="UP000798662"/>
    </source>
</evidence>
<keyword evidence="2" id="KW-1185">Reference proteome</keyword>
<dbReference type="EMBL" id="CM020619">
    <property type="protein sequence ID" value="KAK1866593.1"/>
    <property type="molecule type" value="Genomic_DNA"/>
</dbReference>
<organism evidence="1 2">
    <name type="scientific">Pyropia yezoensis</name>
    <name type="common">Susabi-nori</name>
    <name type="synonym">Porphyra yezoensis</name>
    <dbReference type="NCBI Taxonomy" id="2788"/>
    <lineage>
        <taxon>Eukaryota</taxon>
        <taxon>Rhodophyta</taxon>
        <taxon>Bangiophyceae</taxon>
        <taxon>Bangiales</taxon>
        <taxon>Bangiaceae</taxon>
        <taxon>Pyropia</taxon>
    </lineage>
</organism>
<dbReference type="Proteomes" id="UP000798662">
    <property type="component" value="Chromosome 2"/>
</dbReference>
<gene>
    <name evidence="1" type="ORF">I4F81_009109</name>
</gene>
<evidence type="ECO:0000313" key="1">
    <source>
        <dbReference type="EMBL" id="KAK1866593.1"/>
    </source>
</evidence>
<proteinExistence type="predicted"/>
<sequence length="155" mass="15825">MAGTLVAAPPPRQRLHVASRTRRYTPAAGDVVIGTILDRNADGYRVTIGAAEAARLPGLAFAGATKRNKPALAPGALLFGRVAAASRAAEAELTCVEVGESVSWLSGEATYGELVGGNVAPYTVLICNAIARVADMEVAAGVAAVRKLMAQVGRG</sequence>